<dbReference type="EMBL" id="JACYWZ010000002">
    <property type="protein sequence ID" value="MBD8769448.1"/>
    <property type="molecule type" value="Genomic_DNA"/>
</dbReference>
<comment type="caution">
    <text evidence="5">The sequence shown here is derived from an EMBL/GenBank/DDBJ whole genome shotgun (WGS) entry which is preliminary data.</text>
</comment>
<gene>
    <name evidence="5" type="ORF">IFT38_07810</name>
</gene>
<feature type="signal peptide" evidence="3">
    <location>
        <begin position="1"/>
        <end position="29"/>
    </location>
</feature>
<dbReference type="InterPro" id="IPR004899">
    <property type="entry name" value="Pertactin_central"/>
</dbReference>
<reference evidence="5 6" key="1">
    <citation type="journal article" date="2020" name="FEMS Microbiol. Ecol.">
        <title>Temporal dynamics of bacterial communities during seed development and maturation.</title>
        <authorList>
            <person name="Chesneau G."/>
            <person name="Torres-Cortes G."/>
            <person name="Briand M."/>
            <person name="Darrasse A."/>
            <person name="Preveaux A."/>
            <person name="Marais C."/>
            <person name="Jacques M.A."/>
            <person name="Shade A."/>
            <person name="Barret M."/>
        </authorList>
    </citation>
    <scope>NUCLEOTIDE SEQUENCE [LARGE SCALE GENOMIC DNA]</scope>
    <source>
        <strain evidence="5 6">CFBP13599</strain>
    </source>
</reference>
<feature type="compositionally biased region" description="Low complexity" evidence="2">
    <location>
        <begin position="549"/>
        <end position="579"/>
    </location>
</feature>
<dbReference type="SUPFAM" id="SSF103515">
    <property type="entry name" value="Autotransporter"/>
    <property type="match status" value="1"/>
</dbReference>
<evidence type="ECO:0000313" key="6">
    <source>
        <dbReference type="Proteomes" id="UP000620025"/>
    </source>
</evidence>
<organism evidence="5 6">
    <name type="scientific">Pseudomonas coleopterorum</name>
    <dbReference type="NCBI Taxonomy" id="1605838"/>
    <lineage>
        <taxon>Bacteria</taxon>
        <taxon>Pseudomonadati</taxon>
        <taxon>Pseudomonadota</taxon>
        <taxon>Gammaproteobacteria</taxon>
        <taxon>Pseudomonadales</taxon>
        <taxon>Pseudomonadaceae</taxon>
        <taxon>Pseudomonas</taxon>
    </lineage>
</organism>
<dbReference type="RefSeq" id="WP_192066732.1">
    <property type="nucleotide sequence ID" value="NZ_JACYWY010000006.1"/>
</dbReference>
<dbReference type="PROSITE" id="PS51208">
    <property type="entry name" value="AUTOTRANSPORTER"/>
    <property type="match status" value="1"/>
</dbReference>
<dbReference type="Gene3D" id="2.160.20.20">
    <property type="match status" value="1"/>
</dbReference>
<feature type="chain" id="PRO_5045715415" evidence="3">
    <location>
        <begin position="30"/>
        <end position="894"/>
    </location>
</feature>
<evidence type="ECO:0000259" key="4">
    <source>
        <dbReference type="PROSITE" id="PS51208"/>
    </source>
</evidence>
<dbReference type="Pfam" id="PF03212">
    <property type="entry name" value="Pertactin"/>
    <property type="match status" value="1"/>
</dbReference>
<dbReference type="SMART" id="SM00869">
    <property type="entry name" value="Autotransporter"/>
    <property type="match status" value="1"/>
</dbReference>
<keyword evidence="6" id="KW-1185">Reference proteome</keyword>
<evidence type="ECO:0000313" key="5">
    <source>
        <dbReference type="EMBL" id="MBD8769448.1"/>
    </source>
</evidence>
<sequence length="894" mass="90692">MNLPNSVQLTALYAVTAALLSQTVIGAQAATLVGPATATVNPGDVPTFWNLSQAATLTLNPGAQSQEIFAEASTVNLNGASSIANTGRVLELDQGALATVVDSSLLNTADSGATVRRGSVLSLLNSQVTAVQRGLNLLAGGEVIARNTQVTVVGLGGTVPLVDGAGIVMLGGTVTLAEGSQVVGSSNGAVFSGDRFTPGDDGHVSTLIVDNSSVQSQFGSGIALVPLRGAELPVAQLLVRNGSTLSGGNGIAMDLAAGTTATVEVDASTVQGGINAASGAAANLALNNGSRLTGNSAIAALAALQLGVDNSTLSGDINLQEQSETVLAFRNGAALQGSLNASNPTNTILSLDGSTMQGNVSATGTTTRLDLSNASTLTGQVNGANQVTLDGGSVWNMTGSSRVGGLSINASRVNLAGTRGAFRTLTMDSLTGAGTFGLNTDIASGQGDLLVVTGQAEGSHSLQIANSGAEPQASNTGLVVVETGGGAATFAVAGGQVDAGTFVYELAHQGNDWALVRSTVGEPGKPEEPGGPGEPEVPGEPEEPGGPGEPEVPGEPEQPGGPGEPEVPVGPGEPEVPGEPGEPGEPGGPIVSPSARAVLGLFNAAPTVWYGETTTLLSRMGDLRTGRSISGPWLRAFGGRSDLSAAGGVAYRQRQRGLSFGVDTPLPAANGQWMLGVMGGYSRSDLDMAAGTNGHVDSYSLGIYTTWLSESGYYVDALIKANRFQNGSDVRMSDGQRTGGDYDTYGVGGSVEVGKHIKLADGWFVEPYAQVSALRVQGEQYHLDNGMQARGNHADSLLGKVGSHVGRQFALPGGGSVQPYIKIAAAHEFAKSNRVKINDTYSFNNDLSGSRGELGAGISAQLTEAFQVHADFDYSNGKNIEQPWGGSLGVRYAW</sequence>
<dbReference type="InterPro" id="IPR005546">
    <property type="entry name" value="Autotransporte_beta"/>
</dbReference>
<dbReference type="CDD" id="cd01343">
    <property type="entry name" value="PL1_Passenger_AT"/>
    <property type="match status" value="1"/>
</dbReference>
<evidence type="ECO:0000256" key="3">
    <source>
        <dbReference type="SAM" id="SignalP"/>
    </source>
</evidence>
<evidence type="ECO:0000256" key="2">
    <source>
        <dbReference type="SAM" id="MobiDB-lite"/>
    </source>
</evidence>
<dbReference type="Proteomes" id="UP000620025">
    <property type="component" value="Unassembled WGS sequence"/>
</dbReference>
<dbReference type="InterPro" id="IPR036709">
    <property type="entry name" value="Autotransporte_beta_dom_sf"/>
</dbReference>
<dbReference type="InterPro" id="IPR012332">
    <property type="entry name" value="Autotransporter_pectin_lyase_C"/>
</dbReference>
<dbReference type="PANTHER" id="PTHR35037:SF7">
    <property type="entry name" value="AUTOTRANSPORTER"/>
    <property type="match status" value="1"/>
</dbReference>
<name>A0ABR9BWI2_9PSED</name>
<dbReference type="NCBIfam" id="TIGR01414">
    <property type="entry name" value="autotrans_barl"/>
    <property type="match status" value="1"/>
</dbReference>
<dbReference type="Gene3D" id="2.40.128.130">
    <property type="entry name" value="Autotransporter beta-domain"/>
    <property type="match status" value="1"/>
</dbReference>
<evidence type="ECO:0000256" key="1">
    <source>
        <dbReference type="ARBA" id="ARBA00022729"/>
    </source>
</evidence>
<proteinExistence type="predicted"/>
<dbReference type="PANTHER" id="PTHR35037">
    <property type="entry name" value="C-TERMINAL REGION OF AIDA-LIKE PROTEIN"/>
    <property type="match status" value="1"/>
</dbReference>
<keyword evidence="1 3" id="KW-0732">Signal</keyword>
<feature type="domain" description="Autotransporter" evidence="4">
    <location>
        <begin position="625"/>
        <end position="894"/>
    </location>
</feature>
<protein>
    <submittedName>
        <fullName evidence="5">Autotransporter outer membrane beta-barrel domain-containing protein</fullName>
    </submittedName>
</protein>
<dbReference type="InterPro" id="IPR003991">
    <property type="entry name" value="Pertactin_virulence_factor"/>
</dbReference>
<dbReference type="InterPro" id="IPR006315">
    <property type="entry name" value="OM_autotransptr_brl_dom"/>
</dbReference>
<accession>A0ABR9BWI2</accession>
<feature type="region of interest" description="Disordered" evidence="2">
    <location>
        <begin position="518"/>
        <end position="592"/>
    </location>
</feature>
<dbReference type="Pfam" id="PF03797">
    <property type="entry name" value="Autotransporter"/>
    <property type="match status" value="1"/>
</dbReference>
<dbReference type="PRINTS" id="PR01484">
    <property type="entry name" value="PRTACTNFAMLY"/>
</dbReference>
<dbReference type="SUPFAM" id="SSF51126">
    <property type="entry name" value="Pectin lyase-like"/>
    <property type="match status" value="1"/>
</dbReference>
<dbReference type="InterPro" id="IPR011050">
    <property type="entry name" value="Pectin_lyase_fold/virulence"/>
</dbReference>
<dbReference type="InterPro" id="IPR051551">
    <property type="entry name" value="Autotransporter_adhesion"/>
</dbReference>